<dbReference type="PIRSF" id="PIRSF005384">
    <property type="entry name" value="RpiB_LacA_B"/>
    <property type="match status" value="1"/>
</dbReference>
<dbReference type="GO" id="GO:0016861">
    <property type="term" value="F:intramolecular oxidoreductase activity, interconverting aldoses and ketoses"/>
    <property type="evidence" value="ECO:0007669"/>
    <property type="project" value="UniProtKB-ARBA"/>
</dbReference>
<keyword evidence="5" id="KW-1185">Reference proteome</keyword>
<feature type="active site" description="Proton donor" evidence="2">
    <location>
        <position position="99"/>
    </location>
</feature>
<evidence type="ECO:0000313" key="5">
    <source>
        <dbReference type="Proteomes" id="UP000323824"/>
    </source>
</evidence>
<reference evidence="4 5" key="1">
    <citation type="submission" date="2019-02" db="EMBL/GenBank/DDBJ databases">
        <authorList>
            <person name="Fomenkov A."/>
            <person name="Dubinina G."/>
            <person name="Grabovich M."/>
            <person name="Vincze T."/>
            <person name="Roberts R.J."/>
        </authorList>
    </citation>
    <scope>NUCLEOTIDE SEQUENCE [LARGE SCALE GENOMIC DNA]</scope>
    <source>
        <strain evidence="4 5">P</strain>
    </source>
</reference>
<comment type="similarity">
    <text evidence="1">Belongs to the LacAB/RpiB family.</text>
</comment>
<feature type="binding site" evidence="3">
    <location>
        <begin position="67"/>
        <end position="71"/>
    </location>
    <ligand>
        <name>D-ribulose 5-phosphate</name>
        <dbReference type="ChEBI" id="CHEBI:58121"/>
    </ligand>
</feature>
<protein>
    <submittedName>
        <fullName evidence="4">RpiB/LacA/LacB family sugar-phosphate isomerase</fullName>
    </submittedName>
</protein>
<proteinExistence type="inferred from homology"/>
<dbReference type="InterPro" id="IPR036569">
    <property type="entry name" value="RpiB_LacA_LacB_sf"/>
</dbReference>
<feature type="active site" description="Proton acceptor" evidence="2">
    <location>
        <position position="66"/>
    </location>
</feature>
<feature type="binding site" evidence="3">
    <location>
        <position position="133"/>
    </location>
    <ligand>
        <name>D-ribulose 5-phosphate</name>
        <dbReference type="ChEBI" id="CHEBI:58121"/>
    </ligand>
</feature>
<evidence type="ECO:0000256" key="1">
    <source>
        <dbReference type="ARBA" id="ARBA00008754"/>
    </source>
</evidence>
<dbReference type="NCBIfam" id="NF004051">
    <property type="entry name" value="PRK05571.1"/>
    <property type="match status" value="1"/>
</dbReference>
<dbReference type="NCBIfam" id="TIGR00689">
    <property type="entry name" value="rpiB_lacA_lacB"/>
    <property type="match status" value="1"/>
</dbReference>
<evidence type="ECO:0000313" key="4">
    <source>
        <dbReference type="EMBL" id="QEN03232.1"/>
    </source>
</evidence>
<dbReference type="PANTHER" id="PTHR30345">
    <property type="entry name" value="RIBOSE-5-PHOSPHATE ISOMERASE B"/>
    <property type="match status" value="1"/>
</dbReference>
<dbReference type="AlphaFoldDB" id="A0A5C1QAP7"/>
<dbReference type="GO" id="GO:0005975">
    <property type="term" value="P:carbohydrate metabolic process"/>
    <property type="evidence" value="ECO:0007669"/>
    <property type="project" value="InterPro"/>
</dbReference>
<dbReference type="KEGG" id="sper:EW093_00440"/>
<dbReference type="EMBL" id="CP035807">
    <property type="protein sequence ID" value="QEN03232.1"/>
    <property type="molecule type" value="Genomic_DNA"/>
</dbReference>
<dbReference type="RefSeq" id="WP_149566492.1">
    <property type="nucleotide sequence ID" value="NZ_CP035807.1"/>
</dbReference>
<feature type="binding site" evidence="3">
    <location>
        <position position="110"/>
    </location>
    <ligand>
        <name>D-ribulose 5-phosphate</name>
        <dbReference type="ChEBI" id="CHEBI:58121"/>
    </ligand>
</feature>
<feature type="binding site" evidence="3">
    <location>
        <begin position="9"/>
        <end position="10"/>
    </location>
    <ligand>
        <name>D-ribulose 5-phosphate</name>
        <dbReference type="ChEBI" id="CHEBI:58121"/>
    </ligand>
</feature>
<sequence>MKNVVIANDHGAIELKDRVVKHLVSLGYTVNDLGVKMDEAADYPDKAVEACNEYLNGQYEFGIVCCGTGIGISIAANKVPGIRCALVHNNYTAEMAKNHNNANFLSFGGRIDYADSIEDMLNTFINTDFGGDRHQRRINKIMDVDKLK</sequence>
<dbReference type="OrthoDB" id="1778624at2"/>
<dbReference type="SUPFAM" id="SSF89623">
    <property type="entry name" value="Ribose/Galactose isomerase RpiB/AlsB"/>
    <property type="match status" value="1"/>
</dbReference>
<name>A0A5C1QAP7_9SPIO</name>
<dbReference type="Pfam" id="PF02502">
    <property type="entry name" value="LacAB_rpiB"/>
    <property type="match status" value="1"/>
</dbReference>
<evidence type="ECO:0000256" key="2">
    <source>
        <dbReference type="PIRSR" id="PIRSR005384-1"/>
    </source>
</evidence>
<feature type="binding site" evidence="3">
    <location>
        <position position="100"/>
    </location>
    <ligand>
        <name>D-ribulose 5-phosphate</name>
        <dbReference type="ChEBI" id="CHEBI:58121"/>
    </ligand>
</feature>
<feature type="binding site" evidence="3">
    <location>
        <position position="137"/>
    </location>
    <ligand>
        <name>D-ribulose 5-phosphate</name>
        <dbReference type="ChEBI" id="CHEBI:58121"/>
    </ligand>
</feature>
<keyword evidence="4" id="KW-0413">Isomerase</keyword>
<reference evidence="4 5" key="2">
    <citation type="submission" date="2019-09" db="EMBL/GenBank/DDBJ databases">
        <title>Complete Genome Sequence and Methylome Analysis of free living Spirochaetas.</title>
        <authorList>
            <person name="Leshcheva N."/>
            <person name="Mikheeva N."/>
        </authorList>
    </citation>
    <scope>NUCLEOTIDE SEQUENCE [LARGE SCALE GENOMIC DNA]</scope>
    <source>
        <strain evidence="4 5">P</strain>
    </source>
</reference>
<dbReference type="PANTHER" id="PTHR30345:SF0">
    <property type="entry name" value="DNA DAMAGE-REPAIR_TOLERATION PROTEIN DRT102"/>
    <property type="match status" value="1"/>
</dbReference>
<organism evidence="4 5">
    <name type="scientific">Thiospirochaeta perfilievii</name>
    <dbReference type="NCBI Taxonomy" id="252967"/>
    <lineage>
        <taxon>Bacteria</taxon>
        <taxon>Pseudomonadati</taxon>
        <taxon>Spirochaetota</taxon>
        <taxon>Spirochaetia</taxon>
        <taxon>Spirochaetales</taxon>
        <taxon>Spirochaetaceae</taxon>
        <taxon>Thiospirochaeta</taxon>
    </lineage>
</organism>
<accession>A0A5C1QAP7</accession>
<dbReference type="Proteomes" id="UP000323824">
    <property type="component" value="Chromosome"/>
</dbReference>
<gene>
    <name evidence="4" type="ORF">EW093_00440</name>
</gene>
<dbReference type="InterPro" id="IPR003500">
    <property type="entry name" value="RpiB_LacA_LacB"/>
</dbReference>
<dbReference type="Gene3D" id="3.40.1400.10">
    <property type="entry name" value="Sugar-phosphate isomerase, RpiB/LacA/LacB"/>
    <property type="match status" value="1"/>
</dbReference>
<evidence type="ECO:0000256" key="3">
    <source>
        <dbReference type="PIRSR" id="PIRSR005384-2"/>
    </source>
</evidence>